<keyword evidence="3" id="KW-1185">Reference proteome</keyword>
<feature type="compositionally biased region" description="Polar residues" evidence="1">
    <location>
        <begin position="119"/>
        <end position="128"/>
    </location>
</feature>
<feature type="region of interest" description="Disordered" evidence="1">
    <location>
        <begin position="119"/>
        <end position="185"/>
    </location>
</feature>
<reference evidence="2 3" key="1">
    <citation type="submission" date="2024-04" db="EMBL/GenBank/DDBJ databases">
        <title>genome sequences of Mucor flavus KT1a and Helicostylum pulchrum KT1b strains isolated from the surface of a dry-aged beef.</title>
        <authorList>
            <person name="Toyotome T."/>
            <person name="Hosono M."/>
            <person name="Torimaru M."/>
            <person name="Fukuda K."/>
            <person name="Mikami N."/>
        </authorList>
    </citation>
    <scope>NUCLEOTIDE SEQUENCE [LARGE SCALE GENOMIC DNA]</scope>
    <source>
        <strain evidence="2 3">KT1a</strain>
    </source>
</reference>
<sequence>MSDQEDINYDEQPIFTQRQMEELIELVTLKVRTEQLQESELRDETLIRNAFESLRKLAVYGFGAAKLQESEARDSTLKAIKLPPTLKHLQPQQSSGDKKYAFGDDFLEQYYDETFKQQITSQSTNNRGGYTRRFDSHGYRGRGGYNNNNRSRPFRGRGRGAWSQQPQQNRSYAPPANNPPSDNHQ</sequence>
<accession>A0ABP9YIS7</accession>
<comment type="caution">
    <text evidence="2">The sequence shown here is derived from an EMBL/GenBank/DDBJ whole genome shotgun (WGS) entry which is preliminary data.</text>
</comment>
<proteinExistence type="predicted"/>
<name>A0ABP9YIS7_9FUNG</name>
<organism evidence="2 3">
    <name type="scientific">Mucor flavus</name>
    <dbReference type="NCBI Taxonomy" id="439312"/>
    <lineage>
        <taxon>Eukaryota</taxon>
        <taxon>Fungi</taxon>
        <taxon>Fungi incertae sedis</taxon>
        <taxon>Mucoromycota</taxon>
        <taxon>Mucoromycotina</taxon>
        <taxon>Mucoromycetes</taxon>
        <taxon>Mucorales</taxon>
        <taxon>Mucorineae</taxon>
        <taxon>Mucoraceae</taxon>
        <taxon>Mucor</taxon>
    </lineage>
</organism>
<protein>
    <submittedName>
        <fullName evidence="2">Uncharacterized protein</fullName>
    </submittedName>
</protein>
<dbReference type="Proteomes" id="UP001473302">
    <property type="component" value="Unassembled WGS sequence"/>
</dbReference>
<evidence type="ECO:0000313" key="2">
    <source>
        <dbReference type="EMBL" id="GAA5806759.1"/>
    </source>
</evidence>
<feature type="compositionally biased region" description="Polar residues" evidence="1">
    <location>
        <begin position="162"/>
        <end position="171"/>
    </location>
</feature>
<evidence type="ECO:0000313" key="3">
    <source>
        <dbReference type="Proteomes" id="UP001473302"/>
    </source>
</evidence>
<dbReference type="EMBL" id="BAABUK010000002">
    <property type="protein sequence ID" value="GAA5806759.1"/>
    <property type="molecule type" value="Genomic_DNA"/>
</dbReference>
<gene>
    <name evidence="2" type="ORF">MFLAVUS_000107</name>
</gene>
<evidence type="ECO:0000256" key="1">
    <source>
        <dbReference type="SAM" id="MobiDB-lite"/>
    </source>
</evidence>